<organism evidence="3 4">
    <name type="scientific">Candidatus Enterococcus lowellii</name>
    <dbReference type="NCBI Taxonomy" id="2230877"/>
    <lineage>
        <taxon>Bacteria</taxon>
        <taxon>Bacillati</taxon>
        <taxon>Bacillota</taxon>
        <taxon>Bacilli</taxon>
        <taxon>Lactobacillales</taxon>
        <taxon>Enterococcaceae</taxon>
        <taxon>Enterococcus</taxon>
    </lineage>
</organism>
<protein>
    <submittedName>
        <fullName evidence="3">Ribonucleoside-diphosphate reductase beta chain</fullName>
    </submittedName>
</protein>
<accession>A0ABZ2SP30</accession>
<evidence type="ECO:0000256" key="2">
    <source>
        <dbReference type="SAM" id="Coils"/>
    </source>
</evidence>
<name>A0ABZ2SP30_9ENTE</name>
<keyword evidence="4" id="KW-1185">Reference proteome</keyword>
<dbReference type="SUPFAM" id="SSF47240">
    <property type="entry name" value="Ferritin-like"/>
    <property type="match status" value="1"/>
</dbReference>
<reference evidence="3 4" key="1">
    <citation type="submission" date="2021-03" db="EMBL/GenBank/DDBJ databases">
        <authorList>
            <person name="Gilmore M.S."/>
            <person name="Schwartzman J."/>
            <person name="Van Tyne D."/>
            <person name="Martin M."/>
            <person name="Earl A.M."/>
            <person name="Manson A.L."/>
            <person name="Straub T."/>
            <person name="Salamzade R."/>
            <person name="Saavedra J."/>
            <person name="Lebreton F."/>
            <person name="Prichula J."/>
            <person name="Schaufler K."/>
            <person name="Gaca A."/>
            <person name="Sgardioli B."/>
            <person name="Wagenaar J."/>
            <person name="Strong T."/>
        </authorList>
    </citation>
    <scope>NUCLEOTIDE SEQUENCE [LARGE SCALE GENOMIC DNA]</scope>
    <source>
        <strain evidence="3 4">DIV2402</strain>
    </source>
</reference>
<dbReference type="InterPro" id="IPR009078">
    <property type="entry name" value="Ferritin-like_SF"/>
</dbReference>
<sequence>MNFLYYKAVNWDELQDTLDQYTWEKLTNNFWLDTRLPLKEDLFVWENLAKRKKENLNKMMASLSLNYALQSEYGAPSLRRGIQTQQEEAVLNITTFMESVHTKAMTTFFRAFLTEDQTAEYYAFADRQVELALELTIIDEVYQSGSELQKKVAFLLGETVLAYGRLSPILVETQLVQTNQLIGNILRGGGIYCAYIGYKFQLAYQELPVVEQVAVMEWVVELVEKILPLEEKLICRYSTESEIAKELVHYATNYFFQLVGSSETVFFELPQMIGSKLDSWLTNIDDLRKEARQILSNQTEAMNNEDYEF</sequence>
<comment type="cofactor">
    <cofactor evidence="1">
        <name>Fe cation</name>
        <dbReference type="ChEBI" id="CHEBI:24875"/>
    </cofactor>
</comment>
<dbReference type="InterPro" id="IPR000358">
    <property type="entry name" value="RNR_small_fam"/>
</dbReference>
<dbReference type="RefSeq" id="WP_207940434.1">
    <property type="nucleotide sequence ID" value="NZ_CP147251.1"/>
</dbReference>
<evidence type="ECO:0000256" key="1">
    <source>
        <dbReference type="ARBA" id="ARBA00001962"/>
    </source>
</evidence>
<evidence type="ECO:0000313" key="3">
    <source>
        <dbReference type="EMBL" id="WYJ77440.1"/>
    </source>
</evidence>
<feature type="coiled-coil region" evidence="2">
    <location>
        <begin position="277"/>
        <end position="304"/>
    </location>
</feature>
<reference evidence="3 4" key="2">
    <citation type="submission" date="2024-03" db="EMBL/GenBank/DDBJ databases">
        <title>The Genome Sequence of Enterococcus sp. DIV2402.</title>
        <authorList>
            <consortium name="The Broad Institute Genomics Platform"/>
            <consortium name="The Broad Institute Microbial Omics Core"/>
            <consortium name="The Broad Institute Genomic Center for Infectious Diseases"/>
            <person name="Earl A."/>
            <person name="Manson A."/>
            <person name="Gilmore M."/>
            <person name="Schwartman J."/>
            <person name="Shea T."/>
            <person name="Abouelleil A."/>
            <person name="Cao P."/>
            <person name="Chapman S."/>
            <person name="Cusick C."/>
            <person name="Young S."/>
            <person name="Neafsey D."/>
            <person name="Nusbaum C."/>
            <person name="Birren B."/>
        </authorList>
    </citation>
    <scope>NUCLEOTIDE SEQUENCE [LARGE SCALE GENOMIC DNA]</scope>
    <source>
        <strain evidence="3 4">DIV2402</strain>
    </source>
</reference>
<dbReference type="EMBL" id="CP147251">
    <property type="protein sequence ID" value="WYJ77440.1"/>
    <property type="molecule type" value="Genomic_DNA"/>
</dbReference>
<keyword evidence="2" id="KW-0175">Coiled coil</keyword>
<proteinExistence type="predicted"/>
<gene>
    <name evidence="3" type="ORF">DOK78_002078</name>
</gene>
<dbReference type="Pfam" id="PF00268">
    <property type="entry name" value="Ribonuc_red_sm"/>
    <property type="match status" value="1"/>
</dbReference>
<evidence type="ECO:0000313" key="4">
    <source>
        <dbReference type="Proteomes" id="UP000664701"/>
    </source>
</evidence>
<dbReference type="InterPro" id="IPR012348">
    <property type="entry name" value="RNR-like"/>
</dbReference>
<dbReference type="Gene3D" id="1.10.620.20">
    <property type="entry name" value="Ribonucleotide Reductase, subunit A"/>
    <property type="match status" value="1"/>
</dbReference>
<dbReference type="Proteomes" id="UP000664701">
    <property type="component" value="Chromosome"/>
</dbReference>